<dbReference type="Proteomes" id="UP001154282">
    <property type="component" value="Unassembled WGS sequence"/>
</dbReference>
<keyword evidence="11" id="KW-1185">Reference proteome</keyword>
<dbReference type="Pfam" id="PF00067">
    <property type="entry name" value="p450"/>
    <property type="match status" value="1"/>
</dbReference>
<dbReference type="PANTHER" id="PTHR47950:SF49">
    <property type="entry name" value="CYTOCHROME P450"/>
    <property type="match status" value="1"/>
</dbReference>
<name>A0AAV0QPW8_9ROSI</name>
<dbReference type="GO" id="GO:0020037">
    <property type="term" value="F:heme binding"/>
    <property type="evidence" value="ECO:0007669"/>
    <property type="project" value="InterPro"/>
</dbReference>
<evidence type="ECO:0000313" key="11">
    <source>
        <dbReference type="Proteomes" id="UP001154282"/>
    </source>
</evidence>
<gene>
    <name evidence="10" type="ORF">LITE_LOCUS44177</name>
</gene>
<keyword evidence="6 8" id="KW-0408">Iron</keyword>
<dbReference type="AlphaFoldDB" id="A0AAV0QPW8"/>
<evidence type="ECO:0000256" key="1">
    <source>
        <dbReference type="ARBA" id="ARBA00001971"/>
    </source>
</evidence>
<keyword evidence="3 8" id="KW-0349">Heme</keyword>
<dbReference type="EMBL" id="CAMGYJ010000010">
    <property type="protein sequence ID" value="CAI0546961.1"/>
    <property type="molecule type" value="Genomic_DNA"/>
</dbReference>
<evidence type="ECO:0000256" key="8">
    <source>
        <dbReference type="PIRSR" id="PIRSR602401-1"/>
    </source>
</evidence>
<reference evidence="10" key="1">
    <citation type="submission" date="2022-08" db="EMBL/GenBank/DDBJ databases">
        <authorList>
            <person name="Gutierrez-Valencia J."/>
        </authorList>
    </citation>
    <scope>NUCLEOTIDE SEQUENCE</scope>
</reference>
<feature type="binding site" description="axial binding residue" evidence="8">
    <location>
        <position position="452"/>
    </location>
    <ligand>
        <name>heme</name>
        <dbReference type="ChEBI" id="CHEBI:30413"/>
    </ligand>
    <ligandPart>
        <name>Fe</name>
        <dbReference type="ChEBI" id="CHEBI:18248"/>
    </ligandPart>
</feature>
<dbReference type="PANTHER" id="PTHR47950">
    <property type="entry name" value="CYTOCHROME P450, FAMILY 76, SUBFAMILY C, POLYPEPTIDE 5-RELATED"/>
    <property type="match status" value="1"/>
</dbReference>
<evidence type="ECO:0000256" key="7">
    <source>
        <dbReference type="ARBA" id="ARBA00023033"/>
    </source>
</evidence>
<dbReference type="InterPro" id="IPR036396">
    <property type="entry name" value="Cyt_P450_sf"/>
</dbReference>
<keyword evidence="4 8" id="KW-0479">Metal-binding</keyword>
<protein>
    <recommendedName>
        <fullName evidence="12">Cytochrome P450</fullName>
    </recommendedName>
</protein>
<comment type="similarity">
    <text evidence="2 9">Belongs to the cytochrome P450 family.</text>
</comment>
<evidence type="ECO:0000256" key="4">
    <source>
        <dbReference type="ARBA" id="ARBA00022723"/>
    </source>
</evidence>
<dbReference type="GO" id="GO:0004497">
    <property type="term" value="F:monooxygenase activity"/>
    <property type="evidence" value="ECO:0007669"/>
    <property type="project" value="UniProtKB-KW"/>
</dbReference>
<organism evidence="10 11">
    <name type="scientific">Linum tenue</name>
    <dbReference type="NCBI Taxonomy" id="586396"/>
    <lineage>
        <taxon>Eukaryota</taxon>
        <taxon>Viridiplantae</taxon>
        <taxon>Streptophyta</taxon>
        <taxon>Embryophyta</taxon>
        <taxon>Tracheophyta</taxon>
        <taxon>Spermatophyta</taxon>
        <taxon>Magnoliopsida</taxon>
        <taxon>eudicotyledons</taxon>
        <taxon>Gunneridae</taxon>
        <taxon>Pentapetalae</taxon>
        <taxon>rosids</taxon>
        <taxon>fabids</taxon>
        <taxon>Malpighiales</taxon>
        <taxon>Linaceae</taxon>
        <taxon>Linum</taxon>
    </lineage>
</organism>
<dbReference type="PRINTS" id="PR00463">
    <property type="entry name" value="EP450I"/>
</dbReference>
<keyword evidence="5 9" id="KW-0560">Oxidoreductase</keyword>
<keyword evidence="7 9" id="KW-0503">Monooxygenase</keyword>
<dbReference type="GO" id="GO:0016705">
    <property type="term" value="F:oxidoreductase activity, acting on paired donors, with incorporation or reduction of molecular oxygen"/>
    <property type="evidence" value="ECO:0007669"/>
    <property type="project" value="InterPro"/>
</dbReference>
<evidence type="ECO:0000256" key="6">
    <source>
        <dbReference type="ARBA" id="ARBA00023004"/>
    </source>
</evidence>
<evidence type="ECO:0000256" key="9">
    <source>
        <dbReference type="RuleBase" id="RU000461"/>
    </source>
</evidence>
<accession>A0AAV0QPW8</accession>
<proteinExistence type="inferred from homology"/>
<evidence type="ECO:0008006" key="12">
    <source>
        <dbReference type="Google" id="ProtNLM"/>
    </source>
</evidence>
<dbReference type="InterPro" id="IPR001128">
    <property type="entry name" value="Cyt_P450"/>
</dbReference>
<dbReference type="GO" id="GO:0005506">
    <property type="term" value="F:iron ion binding"/>
    <property type="evidence" value="ECO:0007669"/>
    <property type="project" value="InterPro"/>
</dbReference>
<dbReference type="InterPro" id="IPR017972">
    <property type="entry name" value="Cyt_P450_CS"/>
</dbReference>
<dbReference type="PRINTS" id="PR00385">
    <property type="entry name" value="P450"/>
</dbReference>
<dbReference type="SUPFAM" id="SSF48264">
    <property type="entry name" value="Cytochrome P450"/>
    <property type="match status" value="1"/>
</dbReference>
<dbReference type="Gene3D" id="1.10.630.10">
    <property type="entry name" value="Cytochrome P450"/>
    <property type="match status" value="1"/>
</dbReference>
<comment type="cofactor">
    <cofactor evidence="1 8">
        <name>heme</name>
        <dbReference type="ChEBI" id="CHEBI:30413"/>
    </cofactor>
</comment>
<evidence type="ECO:0000313" key="10">
    <source>
        <dbReference type="EMBL" id="CAI0546961.1"/>
    </source>
</evidence>
<dbReference type="PROSITE" id="PS00086">
    <property type="entry name" value="CYTOCHROME_P450"/>
    <property type="match status" value="1"/>
</dbReference>
<dbReference type="FunFam" id="1.10.630.10:FF:000126">
    <property type="entry name" value="Predicted protein"/>
    <property type="match status" value="1"/>
</dbReference>
<evidence type="ECO:0000256" key="2">
    <source>
        <dbReference type="ARBA" id="ARBA00010617"/>
    </source>
</evidence>
<evidence type="ECO:0000256" key="5">
    <source>
        <dbReference type="ARBA" id="ARBA00023002"/>
    </source>
</evidence>
<evidence type="ECO:0000256" key="3">
    <source>
        <dbReference type="ARBA" id="ARBA00022617"/>
    </source>
</evidence>
<dbReference type="InterPro" id="IPR002401">
    <property type="entry name" value="Cyt_P450_E_grp-I"/>
</dbReference>
<sequence length="511" mass="56972">MDHSISKYETLLLLVLVISLLIVLSIKQINSKRKKKKKKELPLPPGPKPWPLLGNIPHMTRKVHITMSQFAKSHGPLISLKLGAQVIVVASSPAAAAEILKTHDRTLSARYASKSNPFKLGDIDRMAIASATTCNDSWKSLRALCRTELFSARAIEAQAAVRERKAGEMVDFLAAREGKVVDLGEIVFTTVFNSMCNLFFSEDLLVLEDRKGKAGGLKSNISKMMELVATPNVVDFYPVLEPFDPQGLKKKIAKAATQMFSVWESYIKERRGIHESRSHGDAPKGDFLDVFISNGFDDLKINWLFLELLTAGTDTITTTVEWAMAELLKNGEEMMKVREELKREIGGNSITEANVSQLTFLNACIKETFRLHPAAPFLIPHCAQETCEIMNYRIPKDSQVMVNVWAIGRDPSVWEDPLSFKPERFVHNGSTVADFKGLHFELLPFGSGRRVCPGLPMAVKQLPLILASLIKGFDWTLPDDDDPVELDMAEKFGLTLQKDKPLLLVVGKQSM</sequence>
<comment type="caution">
    <text evidence="10">The sequence shown here is derived from an EMBL/GenBank/DDBJ whole genome shotgun (WGS) entry which is preliminary data.</text>
</comment>